<dbReference type="InterPro" id="IPR050493">
    <property type="entry name" value="FAD-dep_Monooxygenase_BioMet"/>
</dbReference>
<evidence type="ECO:0000256" key="2">
    <source>
        <dbReference type="ARBA" id="ARBA00022630"/>
    </source>
</evidence>
<dbReference type="SUPFAM" id="SSF54373">
    <property type="entry name" value="FAD-linked reductases, C-terminal domain"/>
    <property type="match status" value="1"/>
</dbReference>
<dbReference type="InterPro" id="IPR036188">
    <property type="entry name" value="FAD/NAD-bd_sf"/>
</dbReference>
<evidence type="ECO:0000259" key="6">
    <source>
        <dbReference type="Pfam" id="PF01494"/>
    </source>
</evidence>
<evidence type="ECO:0000256" key="4">
    <source>
        <dbReference type="ARBA" id="ARBA00023002"/>
    </source>
</evidence>
<evidence type="ECO:0000313" key="8">
    <source>
        <dbReference type="Proteomes" id="UP000239772"/>
    </source>
</evidence>
<evidence type="ECO:0000256" key="1">
    <source>
        <dbReference type="ARBA" id="ARBA00001974"/>
    </source>
</evidence>
<dbReference type="SUPFAM" id="SSF51905">
    <property type="entry name" value="FAD/NAD(P)-binding domain"/>
    <property type="match status" value="1"/>
</dbReference>
<dbReference type="Proteomes" id="UP000239772">
    <property type="component" value="Unassembled WGS sequence"/>
</dbReference>
<dbReference type="GO" id="GO:0071949">
    <property type="term" value="F:FAD binding"/>
    <property type="evidence" value="ECO:0007669"/>
    <property type="project" value="InterPro"/>
</dbReference>
<accession>A0A2T1HRX3</accession>
<keyword evidence="4" id="KW-0560">Oxidoreductase</keyword>
<dbReference type="PANTHER" id="PTHR13789:SF318">
    <property type="entry name" value="GERANYLGERANYL DIPHOSPHATE REDUCTASE"/>
    <property type="match status" value="1"/>
</dbReference>
<comment type="cofactor">
    <cofactor evidence="1">
        <name>FAD</name>
        <dbReference type="ChEBI" id="CHEBI:57692"/>
    </cofactor>
</comment>
<evidence type="ECO:0000256" key="5">
    <source>
        <dbReference type="ARBA" id="ARBA00023033"/>
    </source>
</evidence>
<dbReference type="PRINTS" id="PR00420">
    <property type="entry name" value="RNGMNOXGNASE"/>
</dbReference>
<sequence>MTSPDSGDQTVLIAGAGIGGLTAALALGRTGRPVTVLERRTKVEEVGAGIQLSPNASRLLIDLGLGPALSRAAGEPKRLVIRNGESGRTLAEMPLADAMRQRYGAPYYVVHRADLQTILLDAVRGLPNVRLQFGRTVSSVDTEGDGVTVAVETASGPETARGALLIGADGLWSRVAAAIGDHTEADFTGYVAWRATIPVGDVPPLFQKPETGLWLGPGAHIVHYPIRGGQVVNVVAIMKDREAERGWSRPGDAETQRRRFRNWAPELSGLLSRMDQWLVWSLFDRGPRETWTSGRVVLLGDAAHPVLPLLAQGGALAIEDVAVLSRELARTPGDVPGALRAYEARRRPRAKRVQAASRANATNYHLSGPFGLVRNVVLGRLSGTRLIDRYDWLYGWKPEAD</sequence>
<dbReference type="Pfam" id="PF01494">
    <property type="entry name" value="FAD_binding_3"/>
    <property type="match status" value="1"/>
</dbReference>
<dbReference type="AlphaFoldDB" id="A0A2T1HRX3"/>
<proteinExistence type="predicted"/>
<reference evidence="8" key="1">
    <citation type="submission" date="2018-03" db="EMBL/GenBank/DDBJ databases">
        <authorList>
            <person name="Sun L."/>
            <person name="Liu H."/>
            <person name="Chen W."/>
            <person name="Huang K."/>
            <person name="Liu W."/>
            <person name="Gao X."/>
        </authorList>
    </citation>
    <scope>NUCLEOTIDE SEQUENCE [LARGE SCALE GENOMIC DNA]</scope>
    <source>
        <strain evidence="8">SH9</strain>
    </source>
</reference>
<dbReference type="Gene3D" id="3.50.50.60">
    <property type="entry name" value="FAD/NAD(P)-binding domain"/>
    <property type="match status" value="1"/>
</dbReference>
<keyword evidence="5 7" id="KW-0503">Monooxygenase</keyword>
<feature type="domain" description="FAD-binding" evidence="6">
    <location>
        <begin position="10"/>
        <end position="355"/>
    </location>
</feature>
<dbReference type="OrthoDB" id="4230779at2"/>
<protein>
    <submittedName>
        <fullName evidence="7">FAD-binding monooxygenase</fullName>
    </submittedName>
</protein>
<dbReference type="InterPro" id="IPR002938">
    <property type="entry name" value="FAD-bd"/>
</dbReference>
<name>A0A2T1HRX3_9HYPH</name>
<evidence type="ECO:0000313" key="7">
    <source>
        <dbReference type="EMBL" id="PSC04382.1"/>
    </source>
</evidence>
<gene>
    <name evidence="7" type="ORF">SLNSH_14235</name>
</gene>
<dbReference type="RefSeq" id="WP_106337677.1">
    <property type="nucleotide sequence ID" value="NZ_PVZS01000014.1"/>
</dbReference>
<keyword evidence="8" id="KW-1185">Reference proteome</keyword>
<organism evidence="7 8">
    <name type="scientific">Alsobacter soli</name>
    <dbReference type="NCBI Taxonomy" id="2109933"/>
    <lineage>
        <taxon>Bacteria</taxon>
        <taxon>Pseudomonadati</taxon>
        <taxon>Pseudomonadota</taxon>
        <taxon>Alphaproteobacteria</taxon>
        <taxon>Hyphomicrobiales</taxon>
        <taxon>Alsobacteraceae</taxon>
        <taxon>Alsobacter</taxon>
    </lineage>
</organism>
<dbReference type="EMBL" id="PVZS01000014">
    <property type="protein sequence ID" value="PSC04382.1"/>
    <property type="molecule type" value="Genomic_DNA"/>
</dbReference>
<dbReference type="PANTHER" id="PTHR13789">
    <property type="entry name" value="MONOOXYGENASE"/>
    <property type="match status" value="1"/>
</dbReference>
<comment type="caution">
    <text evidence="7">The sequence shown here is derived from an EMBL/GenBank/DDBJ whole genome shotgun (WGS) entry which is preliminary data.</text>
</comment>
<keyword evidence="2" id="KW-0285">Flavoprotein</keyword>
<keyword evidence="3" id="KW-0274">FAD</keyword>
<evidence type="ECO:0000256" key="3">
    <source>
        <dbReference type="ARBA" id="ARBA00022827"/>
    </source>
</evidence>
<dbReference type="GO" id="GO:0004497">
    <property type="term" value="F:monooxygenase activity"/>
    <property type="evidence" value="ECO:0007669"/>
    <property type="project" value="UniProtKB-KW"/>
</dbReference>